<proteinExistence type="predicted"/>
<evidence type="ECO:0000313" key="1">
    <source>
        <dbReference type="EMBL" id="PIS05687.1"/>
    </source>
</evidence>
<protein>
    <recommendedName>
        <fullName evidence="3">Alpha/beta hydrolase</fullName>
    </recommendedName>
</protein>
<dbReference type="Proteomes" id="UP000229056">
    <property type="component" value="Unassembled WGS sequence"/>
</dbReference>
<organism evidence="1 2">
    <name type="scientific">Candidatus Buchananbacteria bacterium CG10_big_fil_rev_8_21_14_0_10_33_19</name>
    <dbReference type="NCBI Taxonomy" id="1974525"/>
    <lineage>
        <taxon>Bacteria</taxon>
        <taxon>Candidatus Buchananiibacteriota</taxon>
    </lineage>
</organism>
<dbReference type="SUPFAM" id="SSF53474">
    <property type="entry name" value="alpha/beta-Hydrolases"/>
    <property type="match status" value="1"/>
</dbReference>
<dbReference type="InterPro" id="IPR029058">
    <property type="entry name" value="AB_hydrolase_fold"/>
</dbReference>
<dbReference type="Pfam" id="PF06821">
    <property type="entry name" value="Ser_hydrolase"/>
    <property type="match status" value="1"/>
</dbReference>
<dbReference type="Gene3D" id="3.40.50.1820">
    <property type="entry name" value="alpha/beta hydrolase"/>
    <property type="match status" value="1"/>
</dbReference>
<dbReference type="InterPro" id="IPR010662">
    <property type="entry name" value="RBBP9/YdeN"/>
</dbReference>
<evidence type="ECO:0008006" key="3">
    <source>
        <dbReference type="Google" id="ProtNLM"/>
    </source>
</evidence>
<reference evidence="2" key="1">
    <citation type="submission" date="2017-09" db="EMBL/GenBank/DDBJ databases">
        <title>Depth-based differentiation of microbial function through sediment-hosted aquifers and enrichment of novel symbionts in the deep terrestrial subsurface.</title>
        <authorList>
            <person name="Probst A.J."/>
            <person name="Ladd B."/>
            <person name="Jarett J.K."/>
            <person name="Geller-Mcgrath D.E."/>
            <person name="Sieber C.M.K."/>
            <person name="Emerson J.B."/>
            <person name="Anantharaman K."/>
            <person name="Thomas B.C."/>
            <person name="Malmstrom R."/>
            <person name="Stieglmeier M."/>
            <person name="Klingl A."/>
            <person name="Woyke T."/>
            <person name="Ryan C.M."/>
            <person name="Banfield J.F."/>
        </authorList>
    </citation>
    <scope>NUCLEOTIDE SEQUENCE [LARGE SCALE GENOMIC DNA]</scope>
</reference>
<gene>
    <name evidence="1" type="ORF">COT80_02865</name>
</gene>
<accession>A0A2H0W320</accession>
<sequence>MKQVLIINGGSTFDSDEDYLESLKNKVLSLNKMKLQLDWKNSLQADLGDKYQVLVPRMPNTSNAKYNEWKIWFEKTVAILNDNFILIGHSLGGIFIAKYLSENKIAKKIIATILVAPPHGDIIGGESLGSFNLLNDLKLFGEQASSITIFFSRDDVVVPIEHMAKYQNDLPEAKYIVFDDRGHFNTLEFSELVEEIKSLN</sequence>
<name>A0A2H0W320_9BACT</name>
<evidence type="ECO:0000313" key="2">
    <source>
        <dbReference type="Proteomes" id="UP000229056"/>
    </source>
</evidence>
<dbReference type="EMBL" id="PEZY01000012">
    <property type="protein sequence ID" value="PIS05687.1"/>
    <property type="molecule type" value="Genomic_DNA"/>
</dbReference>
<dbReference type="AlphaFoldDB" id="A0A2H0W320"/>
<comment type="caution">
    <text evidence="1">The sequence shown here is derived from an EMBL/GenBank/DDBJ whole genome shotgun (WGS) entry which is preliminary data.</text>
</comment>
<dbReference type="PANTHER" id="PTHR15394:SF3">
    <property type="entry name" value="SERINE HYDROLASE RBBP9"/>
    <property type="match status" value="1"/>
</dbReference>
<dbReference type="PANTHER" id="PTHR15394">
    <property type="entry name" value="SERINE HYDROLASE RBBP9"/>
    <property type="match status" value="1"/>
</dbReference>
<dbReference type="GO" id="GO:0016787">
    <property type="term" value="F:hydrolase activity"/>
    <property type="evidence" value="ECO:0007669"/>
    <property type="project" value="InterPro"/>
</dbReference>